<name>A0AAN8F9B1_TRICO</name>
<organism evidence="2 3">
    <name type="scientific">Trichostrongylus colubriformis</name>
    <name type="common">Black scour worm</name>
    <dbReference type="NCBI Taxonomy" id="6319"/>
    <lineage>
        <taxon>Eukaryota</taxon>
        <taxon>Metazoa</taxon>
        <taxon>Ecdysozoa</taxon>
        <taxon>Nematoda</taxon>
        <taxon>Chromadorea</taxon>
        <taxon>Rhabditida</taxon>
        <taxon>Rhabditina</taxon>
        <taxon>Rhabditomorpha</taxon>
        <taxon>Strongyloidea</taxon>
        <taxon>Trichostrongylidae</taxon>
        <taxon>Trichostrongylus</taxon>
    </lineage>
</organism>
<dbReference type="SMART" id="SM00034">
    <property type="entry name" value="CLECT"/>
    <property type="match status" value="1"/>
</dbReference>
<dbReference type="InterPro" id="IPR016187">
    <property type="entry name" value="CTDL_fold"/>
</dbReference>
<protein>
    <submittedName>
        <fullName evidence="2">C-type lectin domain containing protein</fullName>
    </submittedName>
</protein>
<dbReference type="Pfam" id="PF00059">
    <property type="entry name" value="Lectin_C"/>
    <property type="match status" value="1"/>
</dbReference>
<keyword evidence="3" id="KW-1185">Reference proteome</keyword>
<comment type="caution">
    <text evidence="2">The sequence shown here is derived from an EMBL/GenBank/DDBJ whole genome shotgun (WGS) entry which is preliminary data.</text>
</comment>
<dbReference type="SUPFAM" id="SSF56436">
    <property type="entry name" value="C-type lectin-like"/>
    <property type="match status" value="1"/>
</dbReference>
<dbReference type="CDD" id="cd00037">
    <property type="entry name" value="CLECT"/>
    <property type="match status" value="1"/>
</dbReference>
<dbReference type="InterPro" id="IPR001304">
    <property type="entry name" value="C-type_lectin-like"/>
</dbReference>
<dbReference type="InterPro" id="IPR016186">
    <property type="entry name" value="C-type_lectin-like/link_sf"/>
</dbReference>
<evidence type="ECO:0000313" key="2">
    <source>
        <dbReference type="EMBL" id="KAK5969732.1"/>
    </source>
</evidence>
<dbReference type="InterPro" id="IPR050111">
    <property type="entry name" value="C-type_lectin/snaclec_domain"/>
</dbReference>
<feature type="domain" description="C-type lectin" evidence="1">
    <location>
        <begin position="49"/>
        <end position="162"/>
    </location>
</feature>
<gene>
    <name evidence="2" type="ORF">GCK32_019095</name>
</gene>
<sequence>MCYRKFLLIQNYSENMNVNVVCTLFAVIMPIEVFVWAQDPCTPWIYNIESRKCYRKYCDKRNYEDAQKVCQQQGGNLVTICSEAENNFAALMGFVATGYPDQDPEDTWIGLRRNPNNRQQFQWMSGSSCSYTNWYTREPTDWNNVENYVHFWIENGYDVWNDNSPRLFHYICERSTCPQEEVP</sequence>
<dbReference type="PROSITE" id="PS50041">
    <property type="entry name" value="C_TYPE_LECTIN_2"/>
    <property type="match status" value="1"/>
</dbReference>
<accession>A0AAN8F9B1</accession>
<dbReference type="Gene3D" id="3.10.100.10">
    <property type="entry name" value="Mannose-Binding Protein A, subunit A"/>
    <property type="match status" value="1"/>
</dbReference>
<dbReference type="AlphaFoldDB" id="A0AAN8F9B1"/>
<dbReference type="EMBL" id="WIXE01019807">
    <property type="protein sequence ID" value="KAK5969732.1"/>
    <property type="molecule type" value="Genomic_DNA"/>
</dbReference>
<dbReference type="Proteomes" id="UP001331761">
    <property type="component" value="Unassembled WGS sequence"/>
</dbReference>
<proteinExistence type="predicted"/>
<dbReference type="PANTHER" id="PTHR22803">
    <property type="entry name" value="MANNOSE, PHOSPHOLIPASE, LECTIN RECEPTOR RELATED"/>
    <property type="match status" value="1"/>
</dbReference>
<evidence type="ECO:0000259" key="1">
    <source>
        <dbReference type="PROSITE" id="PS50041"/>
    </source>
</evidence>
<reference evidence="2 3" key="1">
    <citation type="submission" date="2019-10" db="EMBL/GenBank/DDBJ databases">
        <title>Assembly and Annotation for the nematode Trichostrongylus colubriformis.</title>
        <authorList>
            <person name="Martin J."/>
        </authorList>
    </citation>
    <scope>NUCLEOTIDE SEQUENCE [LARGE SCALE GENOMIC DNA]</scope>
    <source>
        <strain evidence="2">G859</strain>
        <tissue evidence="2">Whole worm</tissue>
    </source>
</reference>
<evidence type="ECO:0000313" key="3">
    <source>
        <dbReference type="Proteomes" id="UP001331761"/>
    </source>
</evidence>